<dbReference type="RefSeq" id="WP_101717875.1">
    <property type="nucleotide sequence ID" value="NZ_PJRS01000018.1"/>
</dbReference>
<proteinExistence type="predicted"/>
<dbReference type="InterPro" id="IPR029058">
    <property type="entry name" value="AB_hydrolase_fold"/>
</dbReference>
<feature type="compositionally biased region" description="Basic residues" evidence="1">
    <location>
        <begin position="296"/>
        <end position="310"/>
    </location>
</feature>
<dbReference type="AlphaFoldDB" id="A0A2N5DKU3"/>
<sequence>MKFNWSRRRLLVAGGAMALADATSARAEVEPETLELWPGGPPGGDRVSVEERRVAYNWPDGRVDYSIEGVRRPTLALYPPAKGRRPRAAVLVVPGGGFSKVVIGKEGDEIARWLAANDILAGVLLYRLPRDGWAAGADAPLQDAQRALRLLRERAGGIKTGALGFSAGGTIVAALASRGATALYPLVAPLDAQPSLPDFIGLGYPWLTRPLPPRSATPFHGFIAPTRAFLFHAQDDPKVDVGNSHDAAGAIIAAGGKAQVRIFPTGGHRPALLPAGAGGGLGRRLPALVGAAGRLRPNKKRAGRTRRAPVHPRMDPINGP</sequence>
<dbReference type="OrthoDB" id="7187684at2"/>
<gene>
    <name evidence="3" type="ORF">SGCZBJ_10125</name>
</gene>
<dbReference type="InterPro" id="IPR006311">
    <property type="entry name" value="TAT_signal"/>
</dbReference>
<accession>A0A2N5DKU3</accession>
<feature type="region of interest" description="Disordered" evidence="1">
    <location>
        <begin position="295"/>
        <end position="320"/>
    </location>
</feature>
<evidence type="ECO:0000256" key="1">
    <source>
        <dbReference type="SAM" id="MobiDB-lite"/>
    </source>
</evidence>
<dbReference type="Proteomes" id="UP000234479">
    <property type="component" value="Unassembled WGS sequence"/>
</dbReference>
<feature type="signal peptide" evidence="2">
    <location>
        <begin position="1"/>
        <end position="27"/>
    </location>
</feature>
<keyword evidence="4" id="KW-1185">Reference proteome</keyword>
<dbReference type="PROSITE" id="PS51318">
    <property type="entry name" value="TAT"/>
    <property type="match status" value="1"/>
</dbReference>
<organism evidence="3 4">
    <name type="scientific">Caulobacter zeae</name>
    <dbReference type="NCBI Taxonomy" id="2055137"/>
    <lineage>
        <taxon>Bacteria</taxon>
        <taxon>Pseudomonadati</taxon>
        <taxon>Pseudomonadota</taxon>
        <taxon>Alphaproteobacteria</taxon>
        <taxon>Caulobacterales</taxon>
        <taxon>Caulobacteraceae</taxon>
        <taxon>Caulobacter</taxon>
    </lineage>
</organism>
<dbReference type="EMBL" id="PJRS01000018">
    <property type="protein sequence ID" value="PLR26677.1"/>
    <property type="molecule type" value="Genomic_DNA"/>
</dbReference>
<feature type="chain" id="PRO_5014937321" evidence="2">
    <location>
        <begin position="28"/>
        <end position="320"/>
    </location>
</feature>
<dbReference type="Gene3D" id="3.40.50.1820">
    <property type="entry name" value="alpha/beta hydrolase"/>
    <property type="match status" value="1"/>
</dbReference>
<name>A0A2N5DKU3_9CAUL</name>
<keyword evidence="2" id="KW-0732">Signal</keyword>
<reference evidence="3 4" key="1">
    <citation type="submission" date="2017-12" db="EMBL/GenBank/DDBJ databases">
        <title>The genome sequence of Caulobacter sp. 410.</title>
        <authorList>
            <person name="Gao J."/>
            <person name="Mao X."/>
            <person name="Sun J."/>
        </authorList>
    </citation>
    <scope>NUCLEOTIDE SEQUENCE [LARGE SCALE GENOMIC DNA]</scope>
    <source>
        <strain evidence="3 4">410</strain>
    </source>
</reference>
<evidence type="ECO:0000313" key="4">
    <source>
        <dbReference type="Proteomes" id="UP000234479"/>
    </source>
</evidence>
<dbReference type="GO" id="GO:0016787">
    <property type="term" value="F:hydrolase activity"/>
    <property type="evidence" value="ECO:0007669"/>
    <property type="project" value="UniProtKB-KW"/>
</dbReference>
<dbReference type="SUPFAM" id="SSF53474">
    <property type="entry name" value="alpha/beta-Hydrolases"/>
    <property type="match status" value="1"/>
</dbReference>
<keyword evidence="3" id="KW-0378">Hydrolase</keyword>
<comment type="caution">
    <text evidence="3">The sequence shown here is derived from an EMBL/GenBank/DDBJ whole genome shotgun (WGS) entry which is preliminary data.</text>
</comment>
<evidence type="ECO:0000256" key="2">
    <source>
        <dbReference type="SAM" id="SignalP"/>
    </source>
</evidence>
<protein>
    <submittedName>
        <fullName evidence="3">Alpha/beta hydrolase</fullName>
    </submittedName>
</protein>
<evidence type="ECO:0000313" key="3">
    <source>
        <dbReference type="EMBL" id="PLR26677.1"/>
    </source>
</evidence>